<dbReference type="Proteomes" id="UP000235881">
    <property type="component" value="Unassembled WGS sequence"/>
</dbReference>
<evidence type="ECO:0000313" key="3">
    <source>
        <dbReference type="Proteomes" id="UP000235881"/>
    </source>
</evidence>
<accession>A0A8E2U0P3</accession>
<dbReference type="InterPro" id="IPR011990">
    <property type="entry name" value="TPR-like_helical_dom_sf"/>
</dbReference>
<dbReference type="Gene3D" id="1.25.40.10">
    <property type="entry name" value="Tetratricopeptide repeat domain"/>
    <property type="match status" value="1"/>
</dbReference>
<evidence type="ECO:0000313" key="2">
    <source>
        <dbReference type="EMBL" id="PNF75610.1"/>
    </source>
</evidence>
<dbReference type="AlphaFoldDB" id="A0A8E2U0P3"/>
<protein>
    <recommendedName>
        <fullName evidence="1">Peptidase C39-like domain-containing protein</fullName>
    </recommendedName>
</protein>
<organism evidence="2 3">
    <name type="scientific">Stutzerimonas degradans</name>
    <dbReference type="NCBI Taxonomy" id="2968968"/>
    <lineage>
        <taxon>Bacteria</taxon>
        <taxon>Pseudomonadati</taxon>
        <taxon>Pseudomonadota</taxon>
        <taxon>Gammaproteobacteria</taxon>
        <taxon>Pseudomonadales</taxon>
        <taxon>Pseudomonadaceae</taxon>
        <taxon>Stutzerimonas</taxon>
    </lineage>
</organism>
<keyword evidence="3" id="KW-1185">Reference proteome</keyword>
<dbReference type="Gene3D" id="3.90.70.10">
    <property type="entry name" value="Cysteine proteinases"/>
    <property type="match status" value="1"/>
</dbReference>
<dbReference type="InterPro" id="IPR039563">
    <property type="entry name" value="Peptidase_C39_single_dom"/>
</dbReference>
<evidence type="ECO:0000259" key="1">
    <source>
        <dbReference type="Pfam" id="PF13529"/>
    </source>
</evidence>
<dbReference type="NCBIfam" id="NF033920">
    <property type="entry name" value="C39_PA2778_fam"/>
    <property type="match status" value="1"/>
</dbReference>
<proteinExistence type="predicted"/>
<gene>
    <name evidence="2" type="ORF">CXK95_15435</name>
</gene>
<dbReference type="SUPFAM" id="SSF48452">
    <property type="entry name" value="TPR-like"/>
    <property type="match status" value="1"/>
</dbReference>
<comment type="caution">
    <text evidence="2">The sequence shown here is derived from an EMBL/GenBank/DDBJ whole genome shotgun (WGS) entry which is preliminary data.</text>
</comment>
<name>A0A8E2U0P3_9GAMM</name>
<dbReference type="EMBL" id="POUK01000006">
    <property type="protein sequence ID" value="PNF75610.1"/>
    <property type="molecule type" value="Genomic_DNA"/>
</dbReference>
<reference evidence="2 3" key="1">
    <citation type="submission" date="2018-01" db="EMBL/GenBank/DDBJ databases">
        <title>Denitrification phenotypes of diverse strains of Pseudomonas stutzeri.</title>
        <authorList>
            <person name="Milligan D.A."/>
            <person name="Bergaust L."/>
            <person name="Bakken L.R."/>
            <person name="Frostegard A."/>
        </authorList>
    </citation>
    <scope>NUCLEOTIDE SEQUENCE [LARGE SCALE GENOMIC DNA]</scope>
    <source>
        <strain evidence="2 3">DSM 50238</strain>
    </source>
</reference>
<feature type="domain" description="Peptidase C39-like" evidence="1">
    <location>
        <begin position="30"/>
        <end position="140"/>
    </location>
</feature>
<dbReference type="CDD" id="cd02549">
    <property type="entry name" value="Peptidase_C39A"/>
    <property type="match status" value="1"/>
</dbReference>
<sequence length="307" mass="33733">MLVVVLLGGCAHKPLNIGSAQLPERIELVDTPFFAQEDYQCGPAALATMLAHGGRPVTPEQLVDQVYIPQRRGSLQVEMVAAARANGMLVYPLRPRLETLLEEVAAGNPVLVLQNLAFDRWPQWHFAVVIGYDLGEQEIILRSGTTRRWVGSFHQFERSWAKGDRWAIVTVRPDRLPATAEEAVWLRAANDLEQVGLVDSAQVAYRVAGERWPGGMPWFALANSEYALGDRQAAEQALRISVSRDAGFAPGWFNLSHVLAEKGCFNEAQQARTCAASISPQDTRFAEPLPLPVAGARQACQAIPACR</sequence>
<dbReference type="Pfam" id="PF13529">
    <property type="entry name" value="Peptidase_C39_2"/>
    <property type="match status" value="1"/>
</dbReference>
<dbReference type="InterPro" id="IPR039564">
    <property type="entry name" value="Peptidase_C39-like"/>
</dbReference>